<accession>A0A415MCB0</accession>
<keyword evidence="1" id="KW-0812">Transmembrane</keyword>
<proteinExistence type="predicted"/>
<feature type="transmembrane region" description="Helical" evidence="1">
    <location>
        <begin position="170"/>
        <end position="195"/>
    </location>
</feature>
<name>A0A415MCB0_9FIRM</name>
<evidence type="ECO:0000313" key="2">
    <source>
        <dbReference type="EMBL" id="RHL69165.1"/>
    </source>
</evidence>
<comment type="caution">
    <text evidence="2">The sequence shown here is derived from an EMBL/GenBank/DDBJ whole genome shotgun (WGS) entry which is preliminary data.</text>
</comment>
<evidence type="ECO:0000313" key="3">
    <source>
        <dbReference type="Proteomes" id="UP000285201"/>
    </source>
</evidence>
<keyword evidence="1" id="KW-1133">Transmembrane helix</keyword>
<gene>
    <name evidence="2" type="ORF">DW007_06380</name>
</gene>
<evidence type="ECO:0008006" key="4">
    <source>
        <dbReference type="Google" id="ProtNLM"/>
    </source>
</evidence>
<dbReference type="Proteomes" id="UP000285201">
    <property type="component" value="Unassembled WGS sequence"/>
</dbReference>
<evidence type="ECO:0000256" key="1">
    <source>
        <dbReference type="SAM" id="Phobius"/>
    </source>
</evidence>
<keyword evidence="1" id="KW-0472">Membrane</keyword>
<organism evidence="2 3">
    <name type="scientific">Lachnospira eligens</name>
    <dbReference type="NCBI Taxonomy" id="39485"/>
    <lineage>
        <taxon>Bacteria</taxon>
        <taxon>Bacillati</taxon>
        <taxon>Bacillota</taxon>
        <taxon>Clostridia</taxon>
        <taxon>Lachnospirales</taxon>
        <taxon>Lachnospiraceae</taxon>
        <taxon>Lachnospira</taxon>
    </lineage>
</organism>
<dbReference type="AlphaFoldDB" id="A0A415MCB0"/>
<protein>
    <recommendedName>
        <fullName evidence="4">YIP1 family protein</fullName>
    </recommendedName>
</protein>
<feature type="transmembrane region" description="Helical" evidence="1">
    <location>
        <begin position="138"/>
        <end position="158"/>
    </location>
</feature>
<dbReference type="EMBL" id="QROY01000004">
    <property type="protein sequence ID" value="RHL69165.1"/>
    <property type="molecule type" value="Genomic_DNA"/>
</dbReference>
<feature type="transmembrane region" description="Helical" evidence="1">
    <location>
        <begin position="99"/>
        <end position="126"/>
    </location>
</feature>
<sequence length="196" mass="22818">MAKKKRNRKSIKNNGYKLEELGIQKDDITKEELIDIYADAYYKALKRIENESKSENEPEHKVKKYKKYEWVQYFLNVLFFPWKIHEKFKLKDNIYDDMLTLIISLIMYFIGGFLQLVSLGGVIGIINNIGKLQVTVLLWIGVIVIYCLFFASVIIISAKQFSKEKDSNKIYAVSSIIIALISCIISTVAFVMQFFM</sequence>
<dbReference type="RefSeq" id="WP_118370819.1">
    <property type="nucleotide sequence ID" value="NZ_QROY01000004.1"/>
</dbReference>
<reference evidence="2 3" key="1">
    <citation type="submission" date="2018-08" db="EMBL/GenBank/DDBJ databases">
        <title>A genome reference for cultivated species of the human gut microbiota.</title>
        <authorList>
            <person name="Zou Y."/>
            <person name="Xue W."/>
            <person name="Luo G."/>
        </authorList>
    </citation>
    <scope>NUCLEOTIDE SEQUENCE [LARGE SCALE GENOMIC DNA]</scope>
    <source>
        <strain evidence="2 3">AF36-7BH</strain>
    </source>
</reference>